<evidence type="ECO:0000313" key="3">
    <source>
        <dbReference type="Proteomes" id="UP000327157"/>
    </source>
</evidence>
<organism evidence="2 3">
    <name type="scientific">Pyrus ussuriensis x Pyrus communis</name>
    <dbReference type="NCBI Taxonomy" id="2448454"/>
    <lineage>
        <taxon>Eukaryota</taxon>
        <taxon>Viridiplantae</taxon>
        <taxon>Streptophyta</taxon>
        <taxon>Embryophyta</taxon>
        <taxon>Tracheophyta</taxon>
        <taxon>Spermatophyta</taxon>
        <taxon>Magnoliopsida</taxon>
        <taxon>eudicotyledons</taxon>
        <taxon>Gunneridae</taxon>
        <taxon>Pentapetalae</taxon>
        <taxon>rosids</taxon>
        <taxon>fabids</taxon>
        <taxon>Rosales</taxon>
        <taxon>Rosaceae</taxon>
        <taxon>Amygdaloideae</taxon>
        <taxon>Maleae</taxon>
        <taxon>Pyrus</taxon>
    </lineage>
</organism>
<proteinExistence type="predicted"/>
<protein>
    <submittedName>
        <fullName evidence="2">Nucleolin 1-like</fullName>
    </submittedName>
</protein>
<keyword evidence="3" id="KW-1185">Reference proteome</keyword>
<feature type="compositionally biased region" description="Acidic residues" evidence="1">
    <location>
        <begin position="109"/>
        <end position="124"/>
    </location>
</feature>
<dbReference type="EMBL" id="SMOL01000401">
    <property type="protein sequence ID" value="KAB2617730.1"/>
    <property type="molecule type" value="Genomic_DNA"/>
</dbReference>
<comment type="caution">
    <text evidence="2">The sequence shown here is derived from an EMBL/GenBank/DDBJ whole genome shotgun (WGS) entry which is preliminary data.</text>
</comment>
<evidence type="ECO:0000313" key="2">
    <source>
        <dbReference type="EMBL" id="KAB2617730.1"/>
    </source>
</evidence>
<name>A0A5N5GX61_9ROSA</name>
<reference evidence="3" key="2">
    <citation type="submission" date="2019-10" db="EMBL/GenBank/DDBJ databases">
        <title>A de novo genome assembly of a pear dwarfing rootstock.</title>
        <authorList>
            <person name="Wang F."/>
            <person name="Wang J."/>
            <person name="Li S."/>
            <person name="Zhang Y."/>
            <person name="Fang M."/>
            <person name="Ma L."/>
            <person name="Zhao Y."/>
            <person name="Jiang S."/>
        </authorList>
    </citation>
    <scope>NUCLEOTIDE SEQUENCE [LARGE SCALE GENOMIC DNA]</scope>
</reference>
<dbReference type="Proteomes" id="UP000327157">
    <property type="component" value="Chromosome 15"/>
</dbReference>
<gene>
    <name evidence="2" type="ORF">D8674_013599</name>
</gene>
<feature type="region of interest" description="Disordered" evidence="1">
    <location>
        <begin position="93"/>
        <end position="181"/>
    </location>
</feature>
<accession>A0A5N5GX61</accession>
<reference evidence="2 3" key="3">
    <citation type="submission" date="2019-11" db="EMBL/GenBank/DDBJ databases">
        <title>A de novo genome assembly of a pear dwarfing rootstock.</title>
        <authorList>
            <person name="Wang F."/>
            <person name="Wang J."/>
            <person name="Li S."/>
            <person name="Zhang Y."/>
            <person name="Fang M."/>
            <person name="Ma L."/>
            <person name="Zhao Y."/>
            <person name="Jiang S."/>
        </authorList>
    </citation>
    <scope>NUCLEOTIDE SEQUENCE [LARGE SCALE GENOMIC DNA]</scope>
    <source>
        <strain evidence="2">S2</strain>
        <tissue evidence="2">Leaf</tissue>
    </source>
</reference>
<sequence length="181" mass="19235">MPLELSSPASVHHIAGPSTSSASSWFFHPFPLSLSQISASAVLKLASLTLKRSVSLALKRCRSVETHIPFLKIQGVSNFGCLFVGCKTLCSQPAKNGPTAATKKKEVSDESSDESSDDSEDDDETLAKVTAQKACSVAKKGSSVAIKKADTSSSRSKKSSESEDEFQNPQHRAGKLASVNY</sequence>
<evidence type="ECO:0000256" key="1">
    <source>
        <dbReference type="SAM" id="MobiDB-lite"/>
    </source>
</evidence>
<reference evidence="2 3" key="1">
    <citation type="submission" date="2019-09" db="EMBL/GenBank/DDBJ databases">
        <authorList>
            <person name="Ou C."/>
        </authorList>
    </citation>
    <scope>NUCLEOTIDE SEQUENCE [LARGE SCALE GENOMIC DNA]</scope>
    <source>
        <strain evidence="2">S2</strain>
        <tissue evidence="2">Leaf</tissue>
    </source>
</reference>
<dbReference type="AlphaFoldDB" id="A0A5N5GX61"/>